<dbReference type="HAMAP" id="MF_00595">
    <property type="entry name" value="PEPcase_type1"/>
    <property type="match status" value="1"/>
</dbReference>
<keyword evidence="14" id="KW-1185">Reference proteome</keyword>
<reference evidence="13 14" key="1">
    <citation type="submission" date="2018-03" db="EMBL/GenBank/DDBJ databases">
        <title>Phenotypic and genomic properties of Cyclonatronum proteinivorum gen. nov., sp. nov., a haloalkaliphilic bacteroidete from soda lakes possessing Na+-translocating rhodopsin.</title>
        <authorList>
            <person name="Toshchakov S.V."/>
            <person name="Korzhenkov A."/>
            <person name="Samarov N.I."/>
            <person name="Kublanov I.V."/>
            <person name="Muntyan M.S."/>
            <person name="Sorokin D.Y."/>
        </authorList>
    </citation>
    <scope>NUCLEOTIDE SEQUENCE [LARGE SCALE GENOMIC DNA]</scope>
    <source>
        <strain evidence="13 14">Omega</strain>
    </source>
</reference>
<evidence type="ECO:0000256" key="6">
    <source>
        <dbReference type="ARBA" id="ARBA00022842"/>
    </source>
</evidence>
<evidence type="ECO:0000256" key="3">
    <source>
        <dbReference type="ARBA" id="ARBA00008346"/>
    </source>
</evidence>
<dbReference type="EMBL" id="CP027806">
    <property type="protein sequence ID" value="AXI99501.1"/>
    <property type="molecule type" value="Genomic_DNA"/>
</dbReference>
<comment type="subunit">
    <text evidence="10">Homotetramer.</text>
</comment>
<dbReference type="PROSITE" id="PS00781">
    <property type="entry name" value="PEPCASE_1"/>
    <property type="match status" value="1"/>
</dbReference>
<feature type="active site" evidence="10 11">
    <location>
        <position position="158"/>
    </location>
</feature>
<comment type="catalytic activity">
    <reaction evidence="9 10">
        <text>oxaloacetate + phosphate = phosphoenolpyruvate + hydrogencarbonate</text>
        <dbReference type="Rhea" id="RHEA:28370"/>
        <dbReference type="ChEBI" id="CHEBI:16452"/>
        <dbReference type="ChEBI" id="CHEBI:17544"/>
        <dbReference type="ChEBI" id="CHEBI:43474"/>
        <dbReference type="ChEBI" id="CHEBI:58702"/>
        <dbReference type="EC" id="4.1.1.31"/>
    </reaction>
</comment>
<keyword evidence="7 10" id="KW-0456">Lyase</keyword>
<evidence type="ECO:0000256" key="4">
    <source>
        <dbReference type="ARBA" id="ARBA00012305"/>
    </source>
</evidence>
<dbReference type="AlphaFoldDB" id="A0A345UGA0"/>
<accession>A0A345UGA0</accession>
<evidence type="ECO:0000256" key="7">
    <source>
        <dbReference type="ARBA" id="ARBA00023239"/>
    </source>
</evidence>
<evidence type="ECO:0000256" key="11">
    <source>
        <dbReference type="PROSITE-ProRule" id="PRU10111"/>
    </source>
</evidence>
<dbReference type="PROSITE" id="PS00393">
    <property type="entry name" value="PEPCASE_2"/>
    <property type="match status" value="1"/>
</dbReference>
<keyword evidence="8 10" id="KW-0120">Carbon dioxide fixation</keyword>
<keyword evidence="6 10" id="KW-0460">Magnesium</keyword>
<comment type="function">
    <text evidence="2 10">Forms oxaloacetate, a four-carbon dicarboxylic acid source for the tricarboxylic acid cycle.</text>
</comment>
<evidence type="ECO:0000313" key="14">
    <source>
        <dbReference type="Proteomes" id="UP000254808"/>
    </source>
</evidence>
<dbReference type="KEGG" id="cprv:CYPRO_0214"/>
<dbReference type="InterPro" id="IPR022805">
    <property type="entry name" value="PEP_COase_bac/pln-type"/>
</dbReference>
<proteinExistence type="inferred from homology"/>
<dbReference type="OrthoDB" id="9768133at2"/>
<evidence type="ECO:0000256" key="10">
    <source>
        <dbReference type="HAMAP-Rule" id="MF_00595"/>
    </source>
</evidence>
<dbReference type="Pfam" id="PF00311">
    <property type="entry name" value="PEPcase"/>
    <property type="match status" value="1"/>
</dbReference>
<comment type="cofactor">
    <cofactor evidence="1 10">
        <name>Mg(2+)</name>
        <dbReference type="ChEBI" id="CHEBI:18420"/>
    </cofactor>
</comment>
<protein>
    <recommendedName>
        <fullName evidence="5 10">Phosphoenolpyruvate carboxylase</fullName>
        <shortName evidence="10">PEPC</shortName>
        <shortName evidence="10">PEPCase</shortName>
        <ecNumber evidence="4 10">4.1.1.31</ecNumber>
    </recommendedName>
</protein>
<dbReference type="InterPro" id="IPR018129">
    <property type="entry name" value="PEP_COase_Lys_AS"/>
</dbReference>
<evidence type="ECO:0000313" key="13">
    <source>
        <dbReference type="EMBL" id="AXI99501.1"/>
    </source>
</evidence>
<dbReference type="Gene3D" id="1.20.1440.90">
    <property type="entry name" value="Phosphoenolpyruvate/pyruvate domain"/>
    <property type="match status" value="1"/>
</dbReference>
<evidence type="ECO:0000256" key="1">
    <source>
        <dbReference type="ARBA" id="ARBA00001946"/>
    </source>
</evidence>
<dbReference type="PANTHER" id="PTHR30523:SF6">
    <property type="entry name" value="PHOSPHOENOLPYRUVATE CARBOXYLASE"/>
    <property type="match status" value="1"/>
</dbReference>
<dbReference type="GO" id="GO:0015977">
    <property type="term" value="P:carbon fixation"/>
    <property type="evidence" value="ECO:0007669"/>
    <property type="project" value="UniProtKB-UniRule"/>
</dbReference>
<dbReference type="InterPro" id="IPR033129">
    <property type="entry name" value="PEPCASE_His_AS"/>
</dbReference>
<gene>
    <name evidence="10" type="primary">ppc</name>
    <name evidence="13" type="ORF">CYPRO_0214</name>
</gene>
<evidence type="ECO:0000256" key="9">
    <source>
        <dbReference type="ARBA" id="ARBA00048995"/>
    </source>
</evidence>
<comment type="similarity">
    <text evidence="3 10">Belongs to the PEPCase type 1 family.</text>
</comment>
<dbReference type="GO" id="GO:0005829">
    <property type="term" value="C:cytosol"/>
    <property type="evidence" value="ECO:0007669"/>
    <property type="project" value="TreeGrafter"/>
</dbReference>
<evidence type="ECO:0000256" key="8">
    <source>
        <dbReference type="ARBA" id="ARBA00023300"/>
    </source>
</evidence>
<name>A0A345UGA0_9BACT</name>
<dbReference type="SUPFAM" id="SSF51621">
    <property type="entry name" value="Phosphoenolpyruvate/pyruvate domain"/>
    <property type="match status" value="1"/>
</dbReference>
<dbReference type="GO" id="GO:0000287">
    <property type="term" value="F:magnesium ion binding"/>
    <property type="evidence" value="ECO:0007669"/>
    <property type="project" value="UniProtKB-UniRule"/>
</dbReference>
<dbReference type="InterPro" id="IPR021135">
    <property type="entry name" value="PEP_COase"/>
</dbReference>
<dbReference type="InterPro" id="IPR015813">
    <property type="entry name" value="Pyrv/PenolPyrv_kinase-like_dom"/>
</dbReference>
<evidence type="ECO:0000256" key="12">
    <source>
        <dbReference type="PROSITE-ProRule" id="PRU10112"/>
    </source>
</evidence>
<dbReference type="GO" id="GO:0006107">
    <property type="term" value="P:oxaloacetate metabolic process"/>
    <property type="evidence" value="ECO:0007669"/>
    <property type="project" value="UniProtKB-UniRule"/>
</dbReference>
<dbReference type="EC" id="4.1.1.31" evidence="4 10"/>
<evidence type="ECO:0000256" key="2">
    <source>
        <dbReference type="ARBA" id="ARBA00003670"/>
    </source>
</evidence>
<feature type="active site" evidence="10 12">
    <location>
        <position position="598"/>
    </location>
</feature>
<dbReference type="NCBIfam" id="NF000584">
    <property type="entry name" value="PRK00009.1"/>
    <property type="match status" value="1"/>
</dbReference>
<organism evidence="13 14">
    <name type="scientific">Cyclonatronum proteinivorum</name>
    <dbReference type="NCBI Taxonomy" id="1457365"/>
    <lineage>
        <taxon>Bacteria</taxon>
        <taxon>Pseudomonadati</taxon>
        <taxon>Balneolota</taxon>
        <taxon>Balneolia</taxon>
        <taxon>Balneolales</taxon>
        <taxon>Cyclonatronaceae</taxon>
        <taxon>Cyclonatronum</taxon>
    </lineage>
</organism>
<dbReference type="PANTHER" id="PTHR30523">
    <property type="entry name" value="PHOSPHOENOLPYRUVATE CARBOXYLASE"/>
    <property type="match status" value="1"/>
</dbReference>
<dbReference type="PRINTS" id="PR00150">
    <property type="entry name" value="PEPCARBXLASE"/>
</dbReference>
<dbReference type="GO" id="GO:0008964">
    <property type="term" value="F:phosphoenolpyruvate carboxylase activity"/>
    <property type="evidence" value="ECO:0007669"/>
    <property type="project" value="UniProtKB-UniRule"/>
</dbReference>
<dbReference type="RefSeq" id="WP_114982745.1">
    <property type="nucleotide sequence ID" value="NZ_CP027806.1"/>
</dbReference>
<dbReference type="Proteomes" id="UP000254808">
    <property type="component" value="Chromosome"/>
</dbReference>
<evidence type="ECO:0000256" key="5">
    <source>
        <dbReference type="ARBA" id="ARBA00022419"/>
    </source>
</evidence>
<keyword evidence="13" id="KW-0670">Pyruvate</keyword>
<sequence>MRTTRKGIQVNAEGEGISTSLSRQVNLLGSLIGEAVRDQAGKEMFDIVDGLRSKCKTAYIDNNPALREDTRQTINGLALERIDWLLRAYTAFFHMVNKAEQQEIIRINRQRELKADAGKTRAESISQAVAMLKASGLTYEQVVEVLQKMDIQPTLTAHPTEARRRSVLRIQNRISKALGRLGSRTLTPAEEEQEIDEMYRQIKLLLNTDDVRSTRLTVYDEIKNGLFFFTNAIWKTIPLIYRDMRQALLTHYGKAPEMSVFIRYRSWIGGDRDGNPFVTPEVSRFTLQAHRNAVVELYLEALKELRSELSISTRQISVPEKLLDAVAADRKVVTLSEEVESVHKYEPYRIRISQIMAKLQMSFPPDDKGLLRPTKATDEAFVYTFDAFLGDLEFIRECLREQHFPELAENGSIATLIMQVRTFGLSLASLDVRQHSSVFEHTINELFAQAGVTANYARLGEEERIALLSEELKNPRPLVPFSTQLSDKTQDTIDIFHTIRKTTRVDPQAIGSIIISMTHQVSDMLEVLILAKECGLWQLEGNKVNSRIDVVPLFETVEDLENSDKLMARLYENPVYRLHLEARNRFQEIMLGYSDSNKDGGYWMANWSLHLAQEKLARVCRNYDIDFRLFHGRGGSVGRGGGRANQGMLALPPVCHSGRIRFTEQGEVISFRYAHTHVAHRHIEQIVNATLRATASGLGYHKESVEPENGGFSAIMDEIADTSMKAYHGLIHHEDFWPWYTQVTPIEHISRLPIASRPVSRKTGSEVDFGSLRAIPWVFAWTQIRHNIPGWFGVGTALHHQTETEGRLEKLQQMYREWPFFKVVLDNAQREMARANFAIAPYYTGLSEISTIPEMIQKEFSLARTAILQITGQQELLDNNPVIQKSIRLRNPYTDVLNLVQAELMTRWRAKDDSDEGKQLRYLLFTSINGVAAAMQSTG</sequence>
<dbReference type="GO" id="GO:0006099">
    <property type="term" value="P:tricarboxylic acid cycle"/>
    <property type="evidence" value="ECO:0007669"/>
    <property type="project" value="InterPro"/>
</dbReference>